<evidence type="ECO:0000313" key="1">
    <source>
        <dbReference type="EMBL" id="WXB05101.1"/>
    </source>
</evidence>
<evidence type="ECO:0000313" key="2">
    <source>
        <dbReference type="Proteomes" id="UP001374803"/>
    </source>
</evidence>
<reference evidence="1" key="1">
    <citation type="submission" date="2021-12" db="EMBL/GenBank/DDBJ databases">
        <title>Discovery of the Pendulisporaceae a myxobacterial family with distinct sporulation behavior and unique specialized metabolism.</title>
        <authorList>
            <person name="Garcia R."/>
            <person name="Popoff A."/>
            <person name="Bader C.D."/>
            <person name="Loehr J."/>
            <person name="Walesch S."/>
            <person name="Walt C."/>
            <person name="Boldt J."/>
            <person name="Bunk B."/>
            <person name="Haeckl F.J.F.P.J."/>
            <person name="Gunesch A.P."/>
            <person name="Birkelbach J."/>
            <person name="Nuebel U."/>
            <person name="Pietschmann T."/>
            <person name="Bach T."/>
            <person name="Mueller R."/>
        </authorList>
    </citation>
    <scope>NUCLEOTIDE SEQUENCE</scope>
    <source>
        <strain evidence="1">MSr11367</strain>
    </source>
</reference>
<name>A0ABZ2L5L5_9BACT</name>
<proteinExistence type="predicted"/>
<dbReference type="Proteomes" id="UP001374803">
    <property type="component" value="Chromosome"/>
</dbReference>
<protein>
    <submittedName>
        <fullName evidence="1">Uncharacterized protein</fullName>
    </submittedName>
</protein>
<dbReference type="RefSeq" id="WP_394834743.1">
    <property type="nucleotide sequence ID" value="NZ_CP089929.1"/>
</dbReference>
<organism evidence="1 2">
    <name type="scientific">Pendulispora rubella</name>
    <dbReference type="NCBI Taxonomy" id="2741070"/>
    <lineage>
        <taxon>Bacteria</taxon>
        <taxon>Pseudomonadati</taxon>
        <taxon>Myxococcota</taxon>
        <taxon>Myxococcia</taxon>
        <taxon>Myxococcales</taxon>
        <taxon>Sorangiineae</taxon>
        <taxon>Pendulisporaceae</taxon>
        <taxon>Pendulispora</taxon>
    </lineage>
</organism>
<keyword evidence="2" id="KW-1185">Reference proteome</keyword>
<dbReference type="EMBL" id="CP089983">
    <property type="protein sequence ID" value="WXB05101.1"/>
    <property type="molecule type" value="Genomic_DNA"/>
</dbReference>
<gene>
    <name evidence="1" type="ORF">LVJ94_50435</name>
</gene>
<sequence>MSHVDDLLAQALALPDEERVQFVSKLLLEPGLESTGRGAGIWGLLTLLESLVDPVRLDAFRCKATAARIERIFGQDAALLDIYAQQLGRWKDEPLTENQFAEVERLTGVIAKSRNVVSAILELARELETGTTAQTLEHIDQVVNGAGFDPTVS</sequence>
<accession>A0ABZ2L5L5</accession>